<dbReference type="PANTHER" id="PTHR46889">
    <property type="entry name" value="TRANSPOSASE INSF FOR INSERTION SEQUENCE IS3B-RELATED"/>
    <property type="match status" value="1"/>
</dbReference>
<dbReference type="AlphaFoldDB" id="A0A0W8I7J0"/>
<dbReference type="SUPFAM" id="SSF53098">
    <property type="entry name" value="Ribonuclease H-like"/>
    <property type="match status" value="1"/>
</dbReference>
<dbReference type="EMBL" id="LQBK01000035">
    <property type="protein sequence ID" value="KUG54783.1"/>
    <property type="molecule type" value="Genomic_DNA"/>
</dbReference>
<dbReference type="InterPro" id="IPR050900">
    <property type="entry name" value="Transposase_IS3/IS150/IS904"/>
</dbReference>
<evidence type="ECO:0000256" key="1">
    <source>
        <dbReference type="SAM" id="MobiDB-lite"/>
    </source>
</evidence>
<feature type="domain" description="Integrase catalytic" evidence="2">
    <location>
        <begin position="119"/>
        <end position="281"/>
    </location>
</feature>
<gene>
    <name evidence="3" type="ORF">AVL61_17205</name>
</gene>
<dbReference type="PANTHER" id="PTHR46889:SF4">
    <property type="entry name" value="TRANSPOSASE INSO FOR INSERTION SEQUENCE ELEMENT IS911B-RELATED"/>
    <property type="match status" value="1"/>
</dbReference>
<dbReference type="GO" id="GO:0015074">
    <property type="term" value="P:DNA integration"/>
    <property type="evidence" value="ECO:0007669"/>
    <property type="project" value="InterPro"/>
</dbReference>
<feature type="region of interest" description="Disordered" evidence="1">
    <location>
        <begin position="28"/>
        <end position="47"/>
    </location>
</feature>
<proteinExistence type="predicted"/>
<dbReference type="InterPro" id="IPR001584">
    <property type="entry name" value="Integrase_cat-core"/>
</dbReference>
<protein>
    <submittedName>
        <fullName evidence="3">Transposase</fullName>
    </submittedName>
</protein>
<dbReference type="InterPro" id="IPR036397">
    <property type="entry name" value="RNaseH_sf"/>
</dbReference>
<evidence type="ECO:0000313" key="3">
    <source>
        <dbReference type="EMBL" id="KUG54783.1"/>
    </source>
</evidence>
<name>A0A0W8I7J0_KOCRO</name>
<comment type="caution">
    <text evidence="3">The sequence shown here is derived from an EMBL/GenBank/DDBJ whole genome shotgun (WGS) entry which is preliminary data.</text>
</comment>
<dbReference type="GO" id="GO:0003676">
    <property type="term" value="F:nucleic acid binding"/>
    <property type="evidence" value="ECO:0007669"/>
    <property type="project" value="InterPro"/>
</dbReference>
<organism evidence="3 4">
    <name type="scientific">Kocuria rosea subsp. polaris</name>
    <dbReference type="NCBI Taxonomy" id="136273"/>
    <lineage>
        <taxon>Bacteria</taxon>
        <taxon>Bacillati</taxon>
        <taxon>Actinomycetota</taxon>
        <taxon>Actinomycetes</taxon>
        <taxon>Micrococcales</taxon>
        <taxon>Micrococcaceae</taxon>
        <taxon>Kocuria</taxon>
    </lineage>
</organism>
<dbReference type="InterPro" id="IPR012337">
    <property type="entry name" value="RNaseH-like_sf"/>
</dbReference>
<accession>A0A0W8I7J0</accession>
<evidence type="ECO:0000313" key="4">
    <source>
        <dbReference type="Proteomes" id="UP000053512"/>
    </source>
</evidence>
<dbReference type="Gene3D" id="3.30.420.10">
    <property type="entry name" value="Ribonuclease H-like superfamily/Ribonuclease H"/>
    <property type="match status" value="1"/>
</dbReference>
<dbReference type="Proteomes" id="UP000053512">
    <property type="component" value="Unassembled WGS sequence"/>
</dbReference>
<sequence length="331" mass="35820">MGAYTELTAAGTTTRAAAELTGVPRATAGRRAARPVPAPRDGVAPANRLSPVERDRVLEVLNSAEFVDQPPAQVYATLLARGVYLCSISTMYRVLAAAAQVKERRRQARHPARAIPELVADGPGQVYTWDITKLPGPVKGVYYDAYVMIDIYSRYIVGAHIHARESAPLAEDMMRRIFGIHGIPAVVHADRGTSMTSKPVAALLADLQVTRSHSRPSVSNDNPYSEAWFKTLKYAPVFPDRFGSLADARAFMDGFVEVYNHDHHHTGIGLHTPADVHYGHASTVAEQRSAALATARATHPERFSTTGDPKILALPADAWINRPSAAESAAA</sequence>
<evidence type="ECO:0000259" key="2">
    <source>
        <dbReference type="PROSITE" id="PS50994"/>
    </source>
</evidence>
<dbReference type="Pfam" id="PF00665">
    <property type="entry name" value="rve"/>
    <property type="match status" value="1"/>
</dbReference>
<reference evidence="4" key="1">
    <citation type="submission" date="2015-12" db="EMBL/GenBank/DDBJ databases">
        <authorList>
            <person name="Nair G.R."/>
            <person name="Kaur G."/>
            <person name="Mayilraj S."/>
        </authorList>
    </citation>
    <scope>NUCLEOTIDE SEQUENCE [LARGE SCALE GENOMIC DNA]</scope>
    <source>
        <strain evidence="4">CD08_4</strain>
    </source>
</reference>
<dbReference type="PROSITE" id="PS50994">
    <property type="entry name" value="INTEGRASE"/>
    <property type="match status" value="1"/>
</dbReference>